<keyword evidence="7" id="KW-1133">Transmembrane helix</keyword>
<keyword evidence="5" id="KW-0812">Transmembrane</keyword>
<dbReference type="Proteomes" id="UP001529510">
    <property type="component" value="Unassembled WGS sequence"/>
</dbReference>
<protein>
    <submittedName>
        <fullName evidence="11">Uncharacterized protein</fullName>
    </submittedName>
</protein>
<keyword evidence="6" id="KW-0735">Signal-anchor</keyword>
<evidence type="ECO:0000256" key="1">
    <source>
        <dbReference type="ARBA" id="ARBA00004323"/>
    </source>
</evidence>
<keyword evidence="10" id="KW-0325">Glycoprotein</keyword>
<evidence type="ECO:0000256" key="8">
    <source>
        <dbReference type="ARBA" id="ARBA00023034"/>
    </source>
</evidence>
<dbReference type="PANTHER" id="PTHR13713:SF94">
    <property type="entry name" value="ST3 BETA-GALACTOSIDE ALPHA-2,3-SIALYLTRANSFERASE 5, LIKE"/>
    <property type="match status" value="1"/>
</dbReference>
<feature type="non-terminal residue" evidence="11">
    <location>
        <position position="63"/>
    </location>
</feature>
<dbReference type="InterPro" id="IPR001675">
    <property type="entry name" value="Glyco_trans_29"/>
</dbReference>
<dbReference type="AlphaFoldDB" id="A0ABD0PWQ4"/>
<name>A0ABD0PWQ4_CIRMR</name>
<dbReference type="GO" id="GO:0016757">
    <property type="term" value="F:glycosyltransferase activity"/>
    <property type="evidence" value="ECO:0007669"/>
    <property type="project" value="UniProtKB-KW"/>
</dbReference>
<dbReference type="InterPro" id="IPR038578">
    <property type="entry name" value="GT29-like_sf"/>
</dbReference>
<organism evidence="11 12">
    <name type="scientific">Cirrhinus mrigala</name>
    <name type="common">Mrigala</name>
    <dbReference type="NCBI Taxonomy" id="683832"/>
    <lineage>
        <taxon>Eukaryota</taxon>
        <taxon>Metazoa</taxon>
        <taxon>Chordata</taxon>
        <taxon>Craniata</taxon>
        <taxon>Vertebrata</taxon>
        <taxon>Euteleostomi</taxon>
        <taxon>Actinopterygii</taxon>
        <taxon>Neopterygii</taxon>
        <taxon>Teleostei</taxon>
        <taxon>Ostariophysi</taxon>
        <taxon>Cypriniformes</taxon>
        <taxon>Cyprinidae</taxon>
        <taxon>Labeoninae</taxon>
        <taxon>Labeonini</taxon>
        <taxon>Cirrhinus</taxon>
    </lineage>
</organism>
<comment type="similarity">
    <text evidence="2">Belongs to the glycosyltransferase 29 family.</text>
</comment>
<evidence type="ECO:0000313" key="12">
    <source>
        <dbReference type="Proteomes" id="UP001529510"/>
    </source>
</evidence>
<evidence type="ECO:0000256" key="2">
    <source>
        <dbReference type="ARBA" id="ARBA00006003"/>
    </source>
</evidence>
<sequence length="63" mass="6767">VCDEVSLAGFGYDLQNPGALLHYYGSIRMDAMKTQVVHDVSAETILLRELVKSGAVQDLTGGL</sequence>
<dbReference type="InterPro" id="IPR051142">
    <property type="entry name" value="Glycosyltransferase_29"/>
</dbReference>
<evidence type="ECO:0000256" key="5">
    <source>
        <dbReference type="ARBA" id="ARBA00022692"/>
    </source>
</evidence>
<gene>
    <name evidence="11" type="ORF">M9458_027348</name>
</gene>
<evidence type="ECO:0000313" key="11">
    <source>
        <dbReference type="EMBL" id="KAL0178454.1"/>
    </source>
</evidence>
<keyword evidence="9" id="KW-0472">Membrane</keyword>
<proteinExistence type="inferred from homology"/>
<evidence type="ECO:0000256" key="4">
    <source>
        <dbReference type="ARBA" id="ARBA00022679"/>
    </source>
</evidence>
<comment type="subcellular location">
    <subcellularLocation>
        <location evidence="1">Golgi apparatus membrane</location>
        <topology evidence="1">Single-pass type II membrane protein</topology>
    </subcellularLocation>
</comment>
<keyword evidence="12" id="KW-1185">Reference proteome</keyword>
<evidence type="ECO:0000256" key="3">
    <source>
        <dbReference type="ARBA" id="ARBA00022676"/>
    </source>
</evidence>
<dbReference type="EMBL" id="JAMKFB020000013">
    <property type="protein sequence ID" value="KAL0178454.1"/>
    <property type="molecule type" value="Genomic_DNA"/>
</dbReference>
<feature type="non-terminal residue" evidence="11">
    <location>
        <position position="1"/>
    </location>
</feature>
<evidence type="ECO:0000256" key="6">
    <source>
        <dbReference type="ARBA" id="ARBA00022968"/>
    </source>
</evidence>
<evidence type="ECO:0000256" key="10">
    <source>
        <dbReference type="ARBA" id="ARBA00023180"/>
    </source>
</evidence>
<keyword evidence="3" id="KW-0328">Glycosyltransferase</keyword>
<comment type="caution">
    <text evidence="11">The sequence shown here is derived from an EMBL/GenBank/DDBJ whole genome shotgun (WGS) entry which is preliminary data.</text>
</comment>
<keyword evidence="8" id="KW-0333">Golgi apparatus</keyword>
<evidence type="ECO:0000256" key="9">
    <source>
        <dbReference type="ARBA" id="ARBA00023136"/>
    </source>
</evidence>
<dbReference type="PANTHER" id="PTHR13713">
    <property type="entry name" value="SIALYLTRANSFERASE"/>
    <property type="match status" value="1"/>
</dbReference>
<keyword evidence="4" id="KW-0808">Transferase</keyword>
<evidence type="ECO:0000256" key="7">
    <source>
        <dbReference type="ARBA" id="ARBA00022989"/>
    </source>
</evidence>
<accession>A0ABD0PWQ4</accession>
<dbReference type="GO" id="GO:0000139">
    <property type="term" value="C:Golgi membrane"/>
    <property type="evidence" value="ECO:0007669"/>
    <property type="project" value="UniProtKB-SubCell"/>
</dbReference>
<dbReference type="Gene3D" id="3.90.1480.20">
    <property type="entry name" value="Glycosyl transferase family 29"/>
    <property type="match status" value="1"/>
</dbReference>
<dbReference type="Pfam" id="PF00777">
    <property type="entry name" value="Glyco_transf_29"/>
    <property type="match status" value="1"/>
</dbReference>
<reference evidence="11 12" key="1">
    <citation type="submission" date="2024-05" db="EMBL/GenBank/DDBJ databases">
        <title>Genome sequencing and assembly of Indian major carp, Cirrhinus mrigala (Hamilton, 1822).</title>
        <authorList>
            <person name="Mohindra V."/>
            <person name="Chowdhury L.M."/>
            <person name="Lal K."/>
            <person name="Jena J.K."/>
        </authorList>
    </citation>
    <scope>NUCLEOTIDE SEQUENCE [LARGE SCALE GENOMIC DNA]</scope>
    <source>
        <strain evidence="11">CM1030</strain>
        <tissue evidence="11">Blood</tissue>
    </source>
</reference>